<evidence type="ECO:0000313" key="3">
    <source>
        <dbReference type="Proteomes" id="UP000247922"/>
    </source>
</evidence>
<protein>
    <submittedName>
        <fullName evidence="2">Uncharacterized protein</fullName>
    </submittedName>
</protein>
<comment type="caution">
    <text evidence="2">The sequence shown here is derived from an EMBL/GenBank/DDBJ whole genome shotgun (WGS) entry which is preliminary data.</text>
</comment>
<name>A0A2V3WSV9_9BACI</name>
<evidence type="ECO:0000256" key="1">
    <source>
        <dbReference type="SAM" id="Phobius"/>
    </source>
</evidence>
<gene>
    <name evidence="2" type="ORF">DES38_104234</name>
</gene>
<keyword evidence="1" id="KW-1133">Transmembrane helix</keyword>
<dbReference type="EMBL" id="QJJR01000004">
    <property type="protein sequence ID" value="PXW91799.1"/>
    <property type="molecule type" value="Genomic_DNA"/>
</dbReference>
<feature type="transmembrane region" description="Helical" evidence="1">
    <location>
        <begin position="6"/>
        <end position="23"/>
    </location>
</feature>
<proteinExistence type="predicted"/>
<dbReference type="AlphaFoldDB" id="A0A2V3WSV9"/>
<sequence>MKKGVIVSFVGLIFIITLLIIELQESQMTYYKLDTQLGDLNLNHFRIVAGGGQLIIPGGYELQPLVAEEMTELSFTITLNQTMIYSSLMSGFEDAFTSEWSDRTLKLEQFDLKHENINVKPSDSLNITLSYYLDNELQTVTKSFSMDELAYDFT</sequence>
<reference evidence="2 3" key="1">
    <citation type="submission" date="2018-05" db="EMBL/GenBank/DDBJ databases">
        <title>Genomic Encyclopedia of Type Strains, Phase IV (KMG-IV): sequencing the most valuable type-strain genomes for metagenomic binning, comparative biology and taxonomic classification.</title>
        <authorList>
            <person name="Goeker M."/>
        </authorList>
    </citation>
    <scope>NUCLEOTIDE SEQUENCE [LARGE SCALE GENOMIC DNA]</scope>
    <source>
        <strain evidence="2 3">DSM 22440</strain>
    </source>
</reference>
<keyword evidence="1" id="KW-0812">Transmembrane</keyword>
<evidence type="ECO:0000313" key="2">
    <source>
        <dbReference type="EMBL" id="PXW91799.1"/>
    </source>
</evidence>
<keyword evidence="1" id="KW-0472">Membrane</keyword>
<dbReference type="Proteomes" id="UP000247922">
    <property type="component" value="Unassembled WGS sequence"/>
</dbReference>
<accession>A0A2V3WSV9</accession>
<keyword evidence="3" id="KW-1185">Reference proteome</keyword>
<organism evidence="2 3">
    <name type="scientific">Streptohalobacillus salinus</name>
    <dbReference type="NCBI Taxonomy" id="621096"/>
    <lineage>
        <taxon>Bacteria</taxon>
        <taxon>Bacillati</taxon>
        <taxon>Bacillota</taxon>
        <taxon>Bacilli</taxon>
        <taxon>Bacillales</taxon>
        <taxon>Bacillaceae</taxon>
        <taxon>Streptohalobacillus</taxon>
    </lineage>
</organism>
<dbReference type="RefSeq" id="WP_110251092.1">
    <property type="nucleotide sequence ID" value="NZ_QJJR01000004.1"/>
</dbReference>